<evidence type="ECO:0000313" key="3">
    <source>
        <dbReference type="Proteomes" id="UP001381693"/>
    </source>
</evidence>
<keyword evidence="3" id="KW-1185">Reference proteome</keyword>
<dbReference type="AlphaFoldDB" id="A0AAN8XQI7"/>
<protein>
    <submittedName>
        <fullName evidence="2">Uncharacterized protein</fullName>
    </submittedName>
</protein>
<dbReference type="EMBL" id="JAXCGZ010004055">
    <property type="protein sequence ID" value="KAK7082370.1"/>
    <property type="molecule type" value="Genomic_DNA"/>
</dbReference>
<organism evidence="2 3">
    <name type="scientific">Halocaridina rubra</name>
    <name type="common">Hawaiian red shrimp</name>
    <dbReference type="NCBI Taxonomy" id="373956"/>
    <lineage>
        <taxon>Eukaryota</taxon>
        <taxon>Metazoa</taxon>
        <taxon>Ecdysozoa</taxon>
        <taxon>Arthropoda</taxon>
        <taxon>Crustacea</taxon>
        <taxon>Multicrustacea</taxon>
        <taxon>Malacostraca</taxon>
        <taxon>Eumalacostraca</taxon>
        <taxon>Eucarida</taxon>
        <taxon>Decapoda</taxon>
        <taxon>Pleocyemata</taxon>
        <taxon>Caridea</taxon>
        <taxon>Atyoidea</taxon>
        <taxon>Atyidae</taxon>
        <taxon>Halocaridina</taxon>
    </lineage>
</organism>
<reference evidence="2 3" key="1">
    <citation type="submission" date="2023-11" db="EMBL/GenBank/DDBJ databases">
        <title>Halocaridina rubra genome assembly.</title>
        <authorList>
            <person name="Smith C."/>
        </authorList>
    </citation>
    <scope>NUCLEOTIDE SEQUENCE [LARGE SCALE GENOMIC DNA]</scope>
    <source>
        <strain evidence="2">EP-1</strain>
        <tissue evidence="2">Whole</tissue>
    </source>
</reference>
<proteinExistence type="predicted"/>
<evidence type="ECO:0000256" key="1">
    <source>
        <dbReference type="SAM" id="MobiDB-lite"/>
    </source>
</evidence>
<name>A0AAN8XQI7_HALRR</name>
<evidence type="ECO:0000313" key="2">
    <source>
        <dbReference type="EMBL" id="KAK7082370.1"/>
    </source>
</evidence>
<gene>
    <name evidence="2" type="ORF">SK128_011816</name>
</gene>
<accession>A0AAN8XQI7</accession>
<feature type="region of interest" description="Disordered" evidence="1">
    <location>
        <begin position="18"/>
        <end position="63"/>
    </location>
</feature>
<sequence>FTKMLELGKNTSLEVPGILGSDIGNITGDPQDKTAFSWHPDQCSTPKRKAKRPLESGGAKNARGAKRKINFGVELEEKLDNSAVKELEVTHKECQ</sequence>
<feature type="non-terminal residue" evidence="2">
    <location>
        <position position="1"/>
    </location>
</feature>
<comment type="caution">
    <text evidence="2">The sequence shown here is derived from an EMBL/GenBank/DDBJ whole genome shotgun (WGS) entry which is preliminary data.</text>
</comment>
<dbReference type="Proteomes" id="UP001381693">
    <property type="component" value="Unassembled WGS sequence"/>
</dbReference>